<dbReference type="EMBL" id="BAAAZR010000004">
    <property type="protein sequence ID" value="GAA3804902.1"/>
    <property type="molecule type" value="Genomic_DNA"/>
</dbReference>
<keyword evidence="10" id="KW-0408">Iron</keyword>
<comment type="similarity">
    <text evidence="2">Belongs to the cytochrome ubiquinol oxidase subunit 1 family.</text>
</comment>
<evidence type="ECO:0000256" key="8">
    <source>
        <dbReference type="ARBA" id="ARBA00022982"/>
    </source>
</evidence>
<feature type="transmembrane region" description="Helical" evidence="12">
    <location>
        <begin position="342"/>
        <end position="365"/>
    </location>
</feature>
<evidence type="ECO:0000256" key="3">
    <source>
        <dbReference type="ARBA" id="ARBA00022448"/>
    </source>
</evidence>
<dbReference type="PIRSF" id="PIRSF006446">
    <property type="entry name" value="Cyt_quinol_oxidase_1"/>
    <property type="match status" value="1"/>
</dbReference>
<keyword evidence="7" id="KW-0479">Metal-binding</keyword>
<dbReference type="Pfam" id="PF01654">
    <property type="entry name" value="Cyt_bd_oxida_I"/>
    <property type="match status" value="2"/>
</dbReference>
<name>A0ABP7HXS6_9ACTN</name>
<evidence type="ECO:0000313" key="13">
    <source>
        <dbReference type="EMBL" id="GAA3804902.1"/>
    </source>
</evidence>
<keyword evidence="9 12" id="KW-1133">Transmembrane helix</keyword>
<keyword evidence="11 12" id="KW-0472">Membrane</keyword>
<evidence type="ECO:0000256" key="5">
    <source>
        <dbReference type="ARBA" id="ARBA00022617"/>
    </source>
</evidence>
<evidence type="ECO:0000256" key="6">
    <source>
        <dbReference type="ARBA" id="ARBA00022692"/>
    </source>
</evidence>
<feature type="transmembrane region" description="Helical" evidence="12">
    <location>
        <begin position="295"/>
        <end position="314"/>
    </location>
</feature>
<evidence type="ECO:0000256" key="9">
    <source>
        <dbReference type="ARBA" id="ARBA00022989"/>
    </source>
</evidence>
<evidence type="ECO:0000256" key="1">
    <source>
        <dbReference type="ARBA" id="ARBA00004651"/>
    </source>
</evidence>
<feature type="transmembrane region" description="Helical" evidence="12">
    <location>
        <begin position="180"/>
        <end position="202"/>
    </location>
</feature>
<evidence type="ECO:0000256" key="7">
    <source>
        <dbReference type="ARBA" id="ARBA00022723"/>
    </source>
</evidence>
<keyword evidence="6 12" id="KW-0812">Transmembrane</keyword>
<evidence type="ECO:0000313" key="14">
    <source>
        <dbReference type="Proteomes" id="UP001500888"/>
    </source>
</evidence>
<organism evidence="13 14">
    <name type="scientific">Sphaerisporangium flaviroseum</name>
    <dbReference type="NCBI Taxonomy" id="509199"/>
    <lineage>
        <taxon>Bacteria</taxon>
        <taxon>Bacillati</taxon>
        <taxon>Actinomycetota</taxon>
        <taxon>Actinomycetes</taxon>
        <taxon>Streptosporangiales</taxon>
        <taxon>Streptosporangiaceae</taxon>
        <taxon>Sphaerisporangium</taxon>
    </lineage>
</organism>
<evidence type="ECO:0000256" key="4">
    <source>
        <dbReference type="ARBA" id="ARBA00022475"/>
    </source>
</evidence>
<evidence type="ECO:0000256" key="2">
    <source>
        <dbReference type="ARBA" id="ARBA00009819"/>
    </source>
</evidence>
<feature type="transmembrane region" description="Helical" evidence="12">
    <location>
        <begin position="91"/>
        <end position="115"/>
    </location>
</feature>
<dbReference type="RefSeq" id="WP_344938328.1">
    <property type="nucleotide sequence ID" value="NZ_BAAAZR010000004.1"/>
</dbReference>
<sequence length="394" mass="43078">MDVLDLARLQFAVTGSLHFLFVVLTLGLAPLVAIMQTRALISGDPLFERMTRFWGQIYVINYALGVFTGLVMEFQFGLSWSGLSHFAGDVFGAPLAIETLVAFFLESTFLGLWIFGWNRLPKKLHLACIWLVALTAYASAFWIMVANSFLQNPAGSVMRGDHLALTDFGALLTNPSLVMAFPHVIGAGLFTGSFVIIGGSAYHLFRRTSEQEFFRRSLRTGVLWAFIGSTLAVGFGYAQFAFIGELQPDKFKGAVPGTALGVMILIGQLIQFIVMLGMLPLLFRNLLARFRWVHPLLMIMTPLPFVAAITGWLVREVGRQPWLVYGKLSVADAMSPGLTKGMITLSFAAFVGVLGLLAVVDYVLIARTVRRGPTRLDLGAVEPAEPSPTPALAL</sequence>
<keyword evidence="3" id="KW-0813">Transport</keyword>
<comment type="caution">
    <text evidence="13">The sequence shown here is derived from an EMBL/GenBank/DDBJ whole genome shotgun (WGS) entry which is preliminary data.</text>
</comment>
<reference evidence="14" key="1">
    <citation type="journal article" date="2019" name="Int. J. Syst. Evol. Microbiol.">
        <title>The Global Catalogue of Microorganisms (GCM) 10K type strain sequencing project: providing services to taxonomists for standard genome sequencing and annotation.</title>
        <authorList>
            <consortium name="The Broad Institute Genomics Platform"/>
            <consortium name="The Broad Institute Genome Sequencing Center for Infectious Disease"/>
            <person name="Wu L."/>
            <person name="Ma J."/>
        </authorList>
    </citation>
    <scope>NUCLEOTIDE SEQUENCE [LARGE SCALE GENOMIC DNA]</scope>
    <source>
        <strain evidence="14">JCM 16908</strain>
    </source>
</reference>
<feature type="transmembrane region" description="Helical" evidence="12">
    <location>
        <begin position="53"/>
        <end position="71"/>
    </location>
</feature>
<protein>
    <submittedName>
        <fullName evidence="13">Cytochrome ubiquinol oxidase subunit I</fullName>
    </submittedName>
</protein>
<dbReference type="Proteomes" id="UP001500888">
    <property type="component" value="Unassembled WGS sequence"/>
</dbReference>
<feature type="transmembrane region" description="Helical" evidence="12">
    <location>
        <begin position="127"/>
        <end position="150"/>
    </location>
</feature>
<dbReference type="InterPro" id="IPR002585">
    <property type="entry name" value="Cyt-d_ubiquinol_oxidase_su_1"/>
</dbReference>
<feature type="transmembrane region" description="Helical" evidence="12">
    <location>
        <begin position="20"/>
        <end position="41"/>
    </location>
</feature>
<dbReference type="PANTHER" id="PTHR30365:SF15">
    <property type="entry name" value="CYTOCHROME BD UBIQUINOL OXIDASE SUBUNIT 1"/>
    <property type="match status" value="1"/>
</dbReference>
<proteinExistence type="inferred from homology"/>
<evidence type="ECO:0000256" key="10">
    <source>
        <dbReference type="ARBA" id="ARBA00023004"/>
    </source>
</evidence>
<evidence type="ECO:0000256" key="11">
    <source>
        <dbReference type="ARBA" id="ARBA00023136"/>
    </source>
</evidence>
<comment type="subcellular location">
    <subcellularLocation>
        <location evidence="1">Cell membrane</location>
        <topology evidence="1">Multi-pass membrane protein</topology>
    </subcellularLocation>
</comment>
<evidence type="ECO:0000256" key="12">
    <source>
        <dbReference type="SAM" id="Phobius"/>
    </source>
</evidence>
<keyword evidence="5" id="KW-0349">Heme</keyword>
<feature type="transmembrane region" description="Helical" evidence="12">
    <location>
        <begin position="222"/>
        <end position="242"/>
    </location>
</feature>
<gene>
    <name evidence="13" type="ORF">GCM10022226_26000</name>
</gene>
<keyword evidence="14" id="KW-1185">Reference proteome</keyword>
<feature type="transmembrane region" description="Helical" evidence="12">
    <location>
        <begin position="262"/>
        <end position="283"/>
    </location>
</feature>
<accession>A0ABP7HXS6</accession>
<keyword evidence="4" id="KW-1003">Cell membrane</keyword>
<dbReference type="PANTHER" id="PTHR30365">
    <property type="entry name" value="CYTOCHROME D UBIQUINOL OXIDASE"/>
    <property type="match status" value="1"/>
</dbReference>
<keyword evidence="8" id="KW-0249">Electron transport</keyword>